<dbReference type="GO" id="GO:0043190">
    <property type="term" value="C:ATP-binding cassette (ABC) transporter complex"/>
    <property type="evidence" value="ECO:0007669"/>
    <property type="project" value="TreeGrafter"/>
</dbReference>
<feature type="transmembrane region" description="Helical" evidence="6">
    <location>
        <begin position="30"/>
        <end position="51"/>
    </location>
</feature>
<dbReference type="GO" id="GO:0015920">
    <property type="term" value="P:lipopolysaccharide transport"/>
    <property type="evidence" value="ECO:0007669"/>
    <property type="project" value="TreeGrafter"/>
</dbReference>
<evidence type="ECO:0000256" key="2">
    <source>
        <dbReference type="ARBA" id="ARBA00022475"/>
    </source>
</evidence>
<dbReference type="Pfam" id="PF03739">
    <property type="entry name" value="LptF_LptG"/>
    <property type="match status" value="1"/>
</dbReference>
<proteinExistence type="predicted"/>
<dbReference type="PANTHER" id="PTHR33529">
    <property type="entry name" value="SLR0882 PROTEIN-RELATED"/>
    <property type="match status" value="1"/>
</dbReference>
<comment type="subcellular location">
    <subcellularLocation>
        <location evidence="1">Cell membrane</location>
        <topology evidence="1">Multi-pass membrane protein</topology>
    </subcellularLocation>
</comment>
<evidence type="ECO:0000313" key="7">
    <source>
        <dbReference type="EMBL" id="OKH31529.1"/>
    </source>
</evidence>
<keyword evidence="5 6" id="KW-0472">Membrane</keyword>
<feature type="transmembrane region" description="Helical" evidence="6">
    <location>
        <begin position="365"/>
        <end position="383"/>
    </location>
</feature>
<dbReference type="InterPro" id="IPR005495">
    <property type="entry name" value="LptG/LptF_permease"/>
</dbReference>
<organism evidence="7 8">
    <name type="scientific">[Phormidium ambiguum] IAM M-71</name>
    <dbReference type="NCBI Taxonomy" id="454136"/>
    <lineage>
        <taxon>Bacteria</taxon>
        <taxon>Bacillati</taxon>
        <taxon>Cyanobacteriota</taxon>
        <taxon>Cyanophyceae</taxon>
        <taxon>Oscillatoriophycideae</taxon>
        <taxon>Aerosakkonematales</taxon>
        <taxon>Aerosakkonemataceae</taxon>
        <taxon>Floridanema</taxon>
    </lineage>
</organism>
<name>A0A1U7I5I9_9CYAN</name>
<keyword evidence="4 6" id="KW-1133">Transmembrane helix</keyword>
<dbReference type="STRING" id="454136.NIES2119_28390"/>
<comment type="caution">
    <text evidence="7">The sequence shown here is derived from an EMBL/GenBank/DDBJ whole genome shotgun (WGS) entry which is preliminary data.</text>
</comment>
<evidence type="ECO:0000256" key="5">
    <source>
        <dbReference type="ARBA" id="ARBA00023136"/>
    </source>
</evidence>
<dbReference type="EMBL" id="MRCE01000049">
    <property type="protein sequence ID" value="OKH31529.1"/>
    <property type="molecule type" value="Genomic_DNA"/>
</dbReference>
<feature type="transmembrane region" description="Helical" evidence="6">
    <location>
        <begin position="111"/>
        <end position="132"/>
    </location>
</feature>
<protein>
    <submittedName>
        <fullName evidence="7">Permease</fullName>
    </submittedName>
</protein>
<dbReference type="AlphaFoldDB" id="A0A1U7I5I9"/>
<sequence>MPKFKSAFFNFPMGISVMDRYLTTELLPPFLFGVGLFSSVAVTIGTLFDLMRKISDAGLSPAIAMKIFLLQLPYFVAFALPASMLLATLITYSRLSSDSELIALRSFGIHIYRLLVPAISLGIVVTGICFWLNEFVVPAAKYEATQTLQVALNRPKKDFQESNIIYPEFNKVTQPDGQRKEVMTRLFYAEDFDGERMKGLTVLERSRSGVNGIVVSESAVWNQTQNTWDFYNGTTYLVAPDGSYQHIMRFEHQQLQLPRAPLDFARKGRDYAEMNIVQAVEQLKLIRLSNDTKKVRKLEIRIHQKIALPFSCLIFGLVGSILGIRPQRTNKATGFGISVLIIFAYYLLMTLGDVFGLGGILPPEVAAWLPNIFGVAMGSWLLWRLAR</sequence>
<evidence type="ECO:0000256" key="6">
    <source>
        <dbReference type="SAM" id="Phobius"/>
    </source>
</evidence>
<evidence type="ECO:0000313" key="8">
    <source>
        <dbReference type="Proteomes" id="UP000185860"/>
    </source>
</evidence>
<keyword evidence="2" id="KW-1003">Cell membrane</keyword>
<feature type="transmembrane region" description="Helical" evidence="6">
    <location>
        <begin position="72"/>
        <end position="91"/>
    </location>
</feature>
<dbReference type="Proteomes" id="UP000185860">
    <property type="component" value="Unassembled WGS sequence"/>
</dbReference>
<accession>A0A1U7I5I9</accession>
<evidence type="ECO:0000256" key="4">
    <source>
        <dbReference type="ARBA" id="ARBA00022989"/>
    </source>
</evidence>
<feature type="transmembrane region" description="Helical" evidence="6">
    <location>
        <begin position="336"/>
        <end position="358"/>
    </location>
</feature>
<gene>
    <name evidence="7" type="ORF">NIES2119_28390</name>
</gene>
<keyword evidence="3 6" id="KW-0812">Transmembrane</keyword>
<reference evidence="7 8" key="1">
    <citation type="submission" date="2016-11" db="EMBL/GenBank/DDBJ databases">
        <title>Draft Genome Sequences of Nine Cyanobacterial Strains from Diverse Habitats.</title>
        <authorList>
            <person name="Zhu T."/>
            <person name="Hou S."/>
            <person name="Lu X."/>
            <person name="Hess W.R."/>
        </authorList>
    </citation>
    <scope>NUCLEOTIDE SEQUENCE [LARGE SCALE GENOMIC DNA]</scope>
    <source>
        <strain evidence="7 8">IAM M-71</strain>
    </source>
</reference>
<evidence type="ECO:0000256" key="1">
    <source>
        <dbReference type="ARBA" id="ARBA00004651"/>
    </source>
</evidence>
<dbReference type="PANTHER" id="PTHR33529:SF6">
    <property type="entry name" value="YJGP_YJGQ FAMILY PERMEASE"/>
    <property type="match status" value="1"/>
</dbReference>
<evidence type="ECO:0000256" key="3">
    <source>
        <dbReference type="ARBA" id="ARBA00022692"/>
    </source>
</evidence>